<sequence>MKPVLFFASLAAVLAADSTRRVVSLDINKPPVSLSLLDRRRGLGSYSQVISNNITAQRYYADVTIGTPPQHITLTVDTGSSDTWVVDKSTDGCEEDRCLTLFVELIITGWEQMGLVTTVSEAGSGILGLGLRAGEAPPGDYPNIMDLFYDQGLIGTKAFSLYLNALESPSGTILFGGVDKSKYTGELLAVPLGPTAATLKYSSCYIALNSLSMSFGNGTTSPAFNYVPTSVLLDSGTTLTYLPNSTVQRLYEALGVPVEGSASRGGADDGDLALVDCGILDDAERKAWTFDFRFGRPDGPFIRVPLHQMIIDLRPYAHENGANMCRLGIVRSPSINNDSSEINILGDTFLRSAYVVFDLTNNQVALAQVKPNATAAADGSDIVEFGQDATAIPGVSGAASGITTTGLPGGAGRPLPTVTVTDSSSVDAAATSATGNLAPRSAPGPDWSLLGMETLTGLGILAGSTLLNLRV</sequence>
<dbReference type="Pfam" id="PF00026">
    <property type="entry name" value="Asp"/>
    <property type="match status" value="2"/>
</dbReference>
<evidence type="ECO:0000256" key="1">
    <source>
        <dbReference type="ARBA" id="ARBA00007447"/>
    </source>
</evidence>
<dbReference type="InterPro" id="IPR033876">
    <property type="entry name" value="SAP-like"/>
</dbReference>
<keyword evidence="4 6" id="KW-0064">Aspartyl protease</keyword>
<evidence type="ECO:0000256" key="4">
    <source>
        <dbReference type="ARBA" id="ARBA00022750"/>
    </source>
</evidence>
<evidence type="ECO:0000256" key="2">
    <source>
        <dbReference type="ARBA" id="ARBA00022670"/>
    </source>
</evidence>
<comment type="caution">
    <text evidence="9">The sequence shown here is derived from an EMBL/GenBank/DDBJ whole genome shotgun (WGS) entry which is preliminary data.</text>
</comment>
<accession>A0ABR1QRK9</accession>
<dbReference type="RefSeq" id="XP_066704626.1">
    <property type="nucleotide sequence ID" value="XM_066839562.1"/>
</dbReference>
<keyword evidence="2 6" id="KW-0645">Protease</keyword>
<dbReference type="Gene3D" id="2.40.70.10">
    <property type="entry name" value="Acid Proteases"/>
    <property type="match status" value="3"/>
</dbReference>
<protein>
    <submittedName>
        <fullName evidence="9">Aspartic-type endopeptidase OPSB</fullName>
    </submittedName>
</protein>
<dbReference type="InterPro" id="IPR033121">
    <property type="entry name" value="PEPTIDASE_A1"/>
</dbReference>
<dbReference type="CDD" id="cd05474">
    <property type="entry name" value="SAP_like"/>
    <property type="match status" value="1"/>
</dbReference>
<dbReference type="PROSITE" id="PS51767">
    <property type="entry name" value="PEPTIDASE_A1"/>
    <property type="match status" value="1"/>
</dbReference>
<dbReference type="Proteomes" id="UP001391051">
    <property type="component" value="Unassembled WGS sequence"/>
</dbReference>
<evidence type="ECO:0000259" key="8">
    <source>
        <dbReference type="PROSITE" id="PS51767"/>
    </source>
</evidence>
<dbReference type="SUPFAM" id="SSF50630">
    <property type="entry name" value="Acid proteases"/>
    <property type="match status" value="1"/>
</dbReference>
<name>A0ABR1QRK9_9PEZI</name>
<evidence type="ECO:0000256" key="7">
    <source>
        <dbReference type="SAM" id="SignalP"/>
    </source>
</evidence>
<dbReference type="PANTHER" id="PTHR47966:SF65">
    <property type="entry name" value="ASPARTIC-TYPE ENDOPEPTIDASE"/>
    <property type="match status" value="1"/>
</dbReference>
<dbReference type="InterPro" id="IPR001461">
    <property type="entry name" value="Aspartic_peptidase_A1"/>
</dbReference>
<dbReference type="InterPro" id="IPR021109">
    <property type="entry name" value="Peptidase_aspartic_dom_sf"/>
</dbReference>
<evidence type="ECO:0000256" key="5">
    <source>
        <dbReference type="ARBA" id="ARBA00022801"/>
    </source>
</evidence>
<dbReference type="GeneID" id="92072624"/>
<reference evidence="9 10" key="1">
    <citation type="submission" date="2023-01" db="EMBL/GenBank/DDBJ databases">
        <title>Analysis of 21 Apiospora genomes using comparative genomics revels a genus with tremendous synthesis potential of carbohydrate active enzymes and secondary metabolites.</title>
        <authorList>
            <person name="Sorensen T."/>
        </authorList>
    </citation>
    <scope>NUCLEOTIDE SEQUENCE [LARGE SCALE GENOMIC DNA]</scope>
    <source>
        <strain evidence="9 10">CBS 24483</strain>
    </source>
</reference>
<proteinExistence type="inferred from homology"/>
<feature type="chain" id="PRO_5045438154" evidence="7">
    <location>
        <begin position="16"/>
        <end position="471"/>
    </location>
</feature>
<dbReference type="PROSITE" id="PS00141">
    <property type="entry name" value="ASP_PROTEASE"/>
    <property type="match status" value="2"/>
</dbReference>
<evidence type="ECO:0000256" key="3">
    <source>
        <dbReference type="ARBA" id="ARBA00022729"/>
    </source>
</evidence>
<gene>
    <name evidence="9" type="ORF">PG986_003340</name>
</gene>
<feature type="domain" description="Peptidase A1" evidence="8">
    <location>
        <begin position="21"/>
        <end position="367"/>
    </location>
</feature>
<evidence type="ECO:0000256" key="6">
    <source>
        <dbReference type="RuleBase" id="RU000454"/>
    </source>
</evidence>
<keyword evidence="5 6" id="KW-0378">Hydrolase</keyword>
<dbReference type="PANTHER" id="PTHR47966">
    <property type="entry name" value="BETA-SITE APP-CLEAVING ENZYME, ISOFORM A-RELATED"/>
    <property type="match status" value="1"/>
</dbReference>
<feature type="signal peptide" evidence="7">
    <location>
        <begin position="1"/>
        <end position="15"/>
    </location>
</feature>
<keyword evidence="10" id="KW-1185">Reference proteome</keyword>
<keyword evidence="3 7" id="KW-0732">Signal</keyword>
<dbReference type="EMBL" id="JAQQWE010000002">
    <property type="protein sequence ID" value="KAK7962515.1"/>
    <property type="molecule type" value="Genomic_DNA"/>
</dbReference>
<organism evidence="9 10">
    <name type="scientific">Apiospora aurea</name>
    <dbReference type="NCBI Taxonomy" id="335848"/>
    <lineage>
        <taxon>Eukaryota</taxon>
        <taxon>Fungi</taxon>
        <taxon>Dikarya</taxon>
        <taxon>Ascomycota</taxon>
        <taxon>Pezizomycotina</taxon>
        <taxon>Sordariomycetes</taxon>
        <taxon>Xylariomycetidae</taxon>
        <taxon>Amphisphaeriales</taxon>
        <taxon>Apiosporaceae</taxon>
        <taxon>Apiospora</taxon>
    </lineage>
</organism>
<dbReference type="PRINTS" id="PR00792">
    <property type="entry name" value="PEPSIN"/>
</dbReference>
<dbReference type="InterPro" id="IPR001969">
    <property type="entry name" value="Aspartic_peptidase_AS"/>
</dbReference>
<comment type="similarity">
    <text evidence="1 6">Belongs to the peptidase A1 family.</text>
</comment>
<evidence type="ECO:0000313" key="10">
    <source>
        <dbReference type="Proteomes" id="UP001391051"/>
    </source>
</evidence>
<evidence type="ECO:0000313" key="9">
    <source>
        <dbReference type="EMBL" id="KAK7962515.1"/>
    </source>
</evidence>